<dbReference type="Proteomes" id="UP000076727">
    <property type="component" value="Unassembled WGS sequence"/>
</dbReference>
<sequence length="78" mass="8103">MKIAGPIHSELPGSTTSTCQSSLATVLLHSESGVALDPTDASLFEPCKEAIHAFLQGLQPSMETLVPKFMSAGHAPPS</sequence>
<proteinExistence type="predicted"/>
<name>A0A165LJD9_9APHY</name>
<organism evidence="1 2">
    <name type="scientific">Daedalea quercina L-15889</name>
    <dbReference type="NCBI Taxonomy" id="1314783"/>
    <lineage>
        <taxon>Eukaryota</taxon>
        <taxon>Fungi</taxon>
        <taxon>Dikarya</taxon>
        <taxon>Basidiomycota</taxon>
        <taxon>Agaricomycotina</taxon>
        <taxon>Agaricomycetes</taxon>
        <taxon>Polyporales</taxon>
        <taxon>Fomitopsis</taxon>
    </lineage>
</organism>
<evidence type="ECO:0000313" key="2">
    <source>
        <dbReference type="Proteomes" id="UP000076727"/>
    </source>
</evidence>
<reference evidence="1 2" key="1">
    <citation type="journal article" date="2016" name="Mol. Biol. Evol.">
        <title>Comparative Genomics of Early-Diverging Mushroom-Forming Fungi Provides Insights into the Origins of Lignocellulose Decay Capabilities.</title>
        <authorList>
            <person name="Nagy L.G."/>
            <person name="Riley R."/>
            <person name="Tritt A."/>
            <person name="Adam C."/>
            <person name="Daum C."/>
            <person name="Floudas D."/>
            <person name="Sun H."/>
            <person name="Yadav J.S."/>
            <person name="Pangilinan J."/>
            <person name="Larsson K.H."/>
            <person name="Matsuura K."/>
            <person name="Barry K."/>
            <person name="Labutti K."/>
            <person name="Kuo R."/>
            <person name="Ohm R.A."/>
            <person name="Bhattacharya S.S."/>
            <person name="Shirouzu T."/>
            <person name="Yoshinaga Y."/>
            <person name="Martin F.M."/>
            <person name="Grigoriev I.V."/>
            <person name="Hibbett D.S."/>
        </authorList>
    </citation>
    <scope>NUCLEOTIDE SEQUENCE [LARGE SCALE GENOMIC DNA]</scope>
    <source>
        <strain evidence="1 2">L-15889</strain>
    </source>
</reference>
<keyword evidence="2" id="KW-1185">Reference proteome</keyword>
<gene>
    <name evidence="1" type="ORF">DAEQUDRAFT_607137</name>
</gene>
<dbReference type="EMBL" id="KV429127">
    <property type="protein sequence ID" value="KZT64492.1"/>
    <property type="molecule type" value="Genomic_DNA"/>
</dbReference>
<dbReference type="AlphaFoldDB" id="A0A165LJD9"/>
<evidence type="ECO:0000313" key="1">
    <source>
        <dbReference type="EMBL" id="KZT64492.1"/>
    </source>
</evidence>
<protein>
    <submittedName>
        <fullName evidence="1">Uncharacterized protein</fullName>
    </submittedName>
</protein>
<accession>A0A165LJD9</accession>